<dbReference type="Gramene" id="PSS26796">
    <property type="protein sequence ID" value="PSS26796"/>
    <property type="gene ID" value="CEY00_Acc07942"/>
</dbReference>
<dbReference type="FunFam" id="3.40.50.2000:FF:000088">
    <property type="entry name" value="Glycosyltransferase"/>
    <property type="match status" value="1"/>
</dbReference>
<dbReference type="Pfam" id="PF00201">
    <property type="entry name" value="UDPGT"/>
    <property type="match status" value="1"/>
</dbReference>
<protein>
    <submittedName>
        <fullName evidence="5">UDP-glycosyltransferase</fullName>
    </submittedName>
</protein>
<dbReference type="CDD" id="cd03784">
    <property type="entry name" value="GT1_Gtf-like"/>
    <property type="match status" value="1"/>
</dbReference>
<gene>
    <name evidence="5" type="ORF">CEY00_Acc07942</name>
</gene>
<dbReference type="PANTHER" id="PTHR48045">
    <property type="entry name" value="UDP-GLYCOSYLTRANSFERASE 72B1"/>
    <property type="match status" value="1"/>
</dbReference>
<dbReference type="AlphaFoldDB" id="A0A2R6RE12"/>
<keyword evidence="4" id="KW-0284">Flavonoid biosynthesis</keyword>
<keyword evidence="3 5" id="KW-0808">Transferase</keyword>
<evidence type="ECO:0000256" key="2">
    <source>
        <dbReference type="ARBA" id="ARBA00022676"/>
    </source>
</evidence>
<dbReference type="FunFam" id="3.40.50.2000:FF:000037">
    <property type="entry name" value="Glycosyltransferase"/>
    <property type="match status" value="1"/>
</dbReference>
<keyword evidence="2" id="KW-0328">Glycosyltransferase</keyword>
<evidence type="ECO:0000256" key="1">
    <source>
        <dbReference type="ARBA" id="ARBA00009995"/>
    </source>
</evidence>
<evidence type="ECO:0000313" key="6">
    <source>
        <dbReference type="Proteomes" id="UP000241394"/>
    </source>
</evidence>
<dbReference type="EMBL" id="NKQK01000007">
    <property type="protein sequence ID" value="PSS26796.1"/>
    <property type="molecule type" value="Genomic_DNA"/>
</dbReference>
<evidence type="ECO:0000256" key="3">
    <source>
        <dbReference type="ARBA" id="ARBA00022679"/>
    </source>
</evidence>
<name>A0A2R6RE12_ACTCC</name>
<dbReference type="SUPFAM" id="SSF53756">
    <property type="entry name" value="UDP-Glycosyltransferase/glycogen phosphorylase"/>
    <property type="match status" value="1"/>
</dbReference>
<comment type="caution">
    <text evidence="5">The sequence shown here is derived from an EMBL/GenBank/DDBJ whole genome shotgun (WGS) entry which is preliminary data.</text>
</comment>
<dbReference type="Proteomes" id="UP000241394">
    <property type="component" value="Chromosome LG7"/>
</dbReference>
<reference evidence="5 6" key="1">
    <citation type="submission" date="2017-07" db="EMBL/GenBank/DDBJ databases">
        <title>An improved, manually edited Actinidia chinensis var. chinensis (kiwifruit) genome highlights the challenges associated with draft genomes and gene prediction in plants.</title>
        <authorList>
            <person name="Pilkington S."/>
            <person name="Crowhurst R."/>
            <person name="Hilario E."/>
            <person name="Nardozza S."/>
            <person name="Fraser L."/>
            <person name="Peng Y."/>
            <person name="Gunaseelan K."/>
            <person name="Simpson R."/>
            <person name="Tahir J."/>
            <person name="Deroles S."/>
            <person name="Templeton K."/>
            <person name="Luo Z."/>
            <person name="Davy M."/>
            <person name="Cheng C."/>
            <person name="Mcneilage M."/>
            <person name="Scaglione D."/>
            <person name="Liu Y."/>
            <person name="Zhang Q."/>
            <person name="Datson P."/>
            <person name="De Silva N."/>
            <person name="Gardiner S."/>
            <person name="Bassett H."/>
            <person name="Chagne D."/>
            <person name="Mccallum J."/>
            <person name="Dzierzon H."/>
            <person name="Deng C."/>
            <person name="Wang Y.-Y."/>
            <person name="Barron N."/>
            <person name="Manako K."/>
            <person name="Bowen J."/>
            <person name="Foster T."/>
            <person name="Erridge Z."/>
            <person name="Tiffin H."/>
            <person name="Waite C."/>
            <person name="Davies K."/>
            <person name="Grierson E."/>
            <person name="Laing W."/>
            <person name="Kirk R."/>
            <person name="Chen X."/>
            <person name="Wood M."/>
            <person name="Montefiori M."/>
            <person name="Brummell D."/>
            <person name="Schwinn K."/>
            <person name="Catanach A."/>
            <person name="Fullerton C."/>
            <person name="Li D."/>
            <person name="Meiyalaghan S."/>
            <person name="Nieuwenhuizen N."/>
            <person name="Read N."/>
            <person name="Prakash R."/>
            <person name="Hunter D."/>
            <person name="Zhang H."/>
            <person name="Mckenzie M."/>
            <person name="Knabel M."/>
            <person name="Harris A."/>
            <person name="Allan A."/>
            <person name="Chen A."/>
            <person name="Janssen B."/>
            <person name="Plunkett B."/>
            <person name="Dwamena C."/>
            <person name="Voogd C."/>
            <person name="Leif D."/>
            <person name="Lafferty D."/>
            <person name="Souleyre E."/>
            <person name="Varkonyi-Gasic E."/>
            <person name="Gambi F."/>
            <person name="Hanley J."/>
            <person name="Yao J.-L."/>
            <person name="Cheung J."/>
            <person name="David K."/>
            <person name="Warren B."/>
            <person name="Marsh K."/>
            <person name="Snowden K."/>
            <person name="Lin-Wang K."/>
            <person name="Brian L."/>
            <person name="Martinez-Sanchez M."/>
            <person name="Wang M."/>
            <person name="Ileperuma N."/>
            <person name="Macnee N."/>
            <person name="Campin R."/>
            <person name="Mcatee P."/>
            <person name="Drummond R."/>
            <person name="Espley R."/>
            <person name="Ireland H."/>
            <person name="Wu R."/>
            <person name="Atkinson R."/>
            <person name="Karunairetnam S."/>
            <person name="Bulley S."/>
            <person name="Chunkath S."/>
            <person name="Hanley Z."/>
            <person name="Storey R."/>
            <person name="Thrimawithana A."/>
            <person name="Thomson S."/>
            <person name="David C."/>
            <person name="Testolin R."/>
        </authorList>
    </citation>
    <scope>NUCLEOTIDE SEQUENCE [LARGE SCALE GENOMIC DNA]</scope>
    <source>
        <strain evidence="6">cv. Red5</strain>
        <tissue evidence="5">Young leaf</tissue>
    </source>
</reference>
<dbReference type="Gene3D" id="3.40.50.2000">
    <property type="entry name" value="Glycogen Phosphorylase B"/>
    <property type="match status" value="2"/>
</dbReference>
<dbReference type="InterPro" id="IPR002213">
    <property type="entry name" value="UDP_glucos_trans"/>
</dbReference>
<reference evidence="6" key="2">
    <citation type="journal article" date="2018" name="BMC Genomics">
        <title>A manually annotated Actinidia chinensis var. chinensis (kiwifruit) genome highlights the challenges associated with draft genomes and gene prediction in plants.</title>
        <authorList>
            <person name="Pilkington S.M."/>
            <person name="Crowhurst R."/>
            <person name="Hilario E."/>
            <person name="Nardozza S."/>
            <person name="Fraser L."/>
            <person name="Peng Y."/>
            <person name="Gunaseelan K."/>
            <person name="Simpson R."/>
            <person name="Tahir J."/>
            <person name="Deroles S.C."/>
            <person name="Templeton K."/>
            <person name="Luo Z."/>
            <person name="Davy M."/>
            <person name="Cheng C."/>
            <person name="McNeilage M."/>
            <person name="Scaglione D."/>
            <person name="Liu Y."/>
            <person name="Zhang Q."/>
            <person name="Datson P."/>
            <person name="De Silva N."/>
            <person name="Gardiner S.E."/>
            <person name="Bassett H."/>
            <person name="Chagne D."/>
            <person name="McCallum J."/>
            <person name="Dzierzon H."/>
            <person name="Deng C."/>
            <person name="Wang Y.Y."/>
            <person name="Barron L."/>
            <person name="Manako K."/>
            <person name="Bowen J."/>
            <person name="Foster T.M."/>
            <person name="Erridge Z.A."/>
            <person name="Tiffin H."/>
            <person name="Waite C.N."/>
            <person name="Davies K.M."/>
            <person name="Grierson E.P."/>
            <person name="Laing W.A."/>
            <person name="Kirk R."/>
            <person name="Chen X."/>
            <person name="Wood M."/>
            <person name="Montefiori M."/>
            <person name="Brummell D.A."/>
            <person name="Schwinn K.E."/>
            <person name="Catanach A."/>
            <person name="Fullerton C."/>
            <person name="Li D."/>
            <person name="Meiyalaghan S."/>
            <person name="Nieuwenhuizen N."/>
            <person name="Read N."/>
            <person name="Prakash R."/>
            <person name="Hunter D."/>
            <person name="Zhang H."/>
            <person name="McKenzie M."/>
            <person name="Knabel M."/>
            <person name="Harris A."/>
            <person name="Allan A.C."/>
            <person name="Gleave A."/>
            <person name="Chen A."/>
            <person name="Janssen B.J."/>
            <person name="Plunkett B."/>
            <person name="Ampomah-Dwamena C."/>
            <person name="Voogd C."/>
            <person name="Leif D."/>
            <person name="Lafferty D."/>
            <person name="Souleyre E.J.F."/>
            <person name="Varkonyi-Gasic E."/>
            <person name="Gambi F."/>
            <person name="Hanley J."/>
            <person name="Yao J.L."/>
            <person name="Cheung J."/>
            <person name="David K.M."/>
            <person name="Warren B."/>
            <person name="Marsh K."/>
            <person name="Snowden K.C."/>
            <person name="Lin-Wang K."/>
            <person name="Brian L."/>
            <person name="Martinez-Sanchez M."/>
            <person name="Wang M."/>
            <person name="Ileperuma N."/>
            <person name="Macnee N."/>
            <person name="Campin R."/>
            <person name="McAtee P."/>
            <person name="Drummond R.S.M."/>
            <person name="Espley R.V."/>
            <person name="Ireland H.S."/>
            <person name="Wu R."/>
            <person name="Atkinson R.G."/>
            <person name="Karunairetnam S."/>
            <person name="Bulley S."/>
            <person name="Chunkath S."/>
            <person name="Hanley Z."/>
            <person name="Storey R."/>
            <person name="Thrimawithana A.H."/>
            <person name="Thomson S."/>
            <person name="David C."/>
            <person name="Testolin R."/>
            <person name="Huang H."/>
            <person name="Hellens R.P."/>
            <person name="Schaffer R.J."/>
        </authorList>
    </citation>
    <scope>NUCLEOTIDE SEQUENCE [LARGE SCALE GENOMIC DNA]</scope>
    <source>
        <strain evidence="6">cv. Red5</strain>
    </source>
</reference>
<dbReference type="OMA" id="CTEFENE"/>
<sequence length="482" mass="55138">MESSISYPLMSKDQKLHIVMFPWLAFGHMIPFLELSKLIAQKGHKITFLSTPKNIDRLPKLPPHLSPLITLTKIPLPRVDKLPHDAEATIDLPYDQVKYLKMAYDQLQQPITQLLQDSRPDWVIYDFAPYWLGPIADKLGISTAYFSIFIASSLCFIGPTEILLGRRRDDERTKPDDFTVPPKWIPFETTVAFKLFEIKRVFDDVTDDDENIPAMYRMGVVIEGCDLLLVRSSFEFEPQWLKLLHEIHRKPVLPVGQLSPVMMTIQDSGNDDENKEWKEIKGYLDKQEKGSVVYVAFGSEAKPSQLELTEIAHGLELSGLPFFWALRKRRGPADPEPVELPDGFEDRVRGRGVVWTGWAPQVKILSHDSVGGFLSHSAWSSVVEAIRFEKPLILLTFLAEQGLNARVLEEKKMGYSIPRDDQDGSFTRDSVADSVRLVVVKGEGKVYRDKVREIKEVFVDRNIQDKYVNDLMGYLKSHKKQN</sequence>
<proteinExistence type="inferred from homology"/>
<dbReference type="PANTHER" id="PTHR48045:SF20">
    <property type="entry name" value="UDP-RHAMNOSE:RHAMNOSYLTRANSFERASE 1"/>
    <property type="match status" value="1"/>
</dbReference>
<dbReference type="InParanoid" id="A0A2R6RE12"/>
<evidence type="ECO:0000313" key="5">
    <source>
        <dbReference type="EMBL" id="PSS26796.1"/>
    </source>
</evidence>
<keyword evidence="6" id="KW-1185">Reference proteome</keyword>
<comment type="similarity">
    <text evidence="1">Belongs to the UDP-glycosyltransferase family.</text>
</comment>
<dbReference type="OrthoDB" id="5835829at2759"/>
<dbReference type="FunCoup" id="A0A2R6RE12">
    <property type="interactions" value="1"/>
</dbReference>
<dbReference type="GO" id="GO:0009813">
    <property type="term" value="P:flavonoid biosynthetic process"/>
    <property type="evidence" value="ECO:0007669"/>
    <property type="project" value="UniProtKB-KW"/>
</dbReference>
<dbReference type="GO" id="GO:0008194">
    <property type="term" value="F:UDP-glycosyltransferase activity"/>
    <property type="evidence" value="ECO:0007669"/>
    <property type="project" value="InterPro"/>
</dbReference>
<organism evidence="5 6">
    <name type="scientific">Actinidia chinensis var. chinensis</name>
    <name type="common">Chinese soft-hair kiwi</name>
    <dbReference type="NCBI Taxonomy" id="1590841"/>
    <lineage>
        <taxon>Eukaryota</taxon>
        <taxon>Viridiplantae</taxon>
        <taxon>Streptophyta</taxon>
        <taxon>Embryophyta</taxon>
        <taxon>Tracheophyta</taxon>
        <taxon>Spermatophyta</taxon>
        <taxon>Magnoliopsida</taxon>
        <taxon>eudicotyledons</taxon>
        <taxon>Gunneridae</taxon>
        <taxon>Pentapetalae</taxon>
        <taxon>asterids</taxon>
        <taxon>Ericales</taxon>
        <taxon>Actinidiaceae</taxon>
        <taxon>Actinidia</taxon>
    </lineage>
</organism>
<accession>A0A2R6RE12</accession>
<evidence type="ECO:0000256" key="4">
    <source>
        <dbReference type="ARBA" id="ARBA00023241"/>
    </source>
</evidence>